<dbReference type="Proteomes" id="UP000242144">
    <property type="component" value="Unassembled WGS sequence"/>
</dbReference>
<accession>A0AAJ2N938</accession>
<gene>
    <name evidence="3" type="ORF">BU638_07220</name>
    <name evidence="4" type="ORF">BU676_03725</name>
    <name evidence="2" type="ORF">RCF65_08255</name>
</gene>
<dbReference type="RefSeq" id="WP_037575766.1">
    <property type="nucleotide sequence ID" value="NZ_BMDK01000003.1"/>
</dbReference>
<evidence type="ECO:0000313" key="3">
    <source>
        <dbReference type="EMBL" id="PTG27120.1"/>
    </source>
</evidence>
<evidence type="ECO:0000313" key="5">
    <source>
        <dbReference type="Proteomes" id="UP000242008"/>
    </source>
</evidence>
<keyword evidence="1" id="KW-0472">Membrane</keyword>
<dbReference type="Proteomes" id="UP001240157">
    <property type="component" value="Unassembled WGS sequence"/>
</dbReference>
<comment type="caution">
    <text evidence="3">The sequence shown here is derived from an EMBL/GenBank/DDBJ whole genome shotgun (WGS) entry which is preliminary data.</text>
</comment>
<dbReference type="Proteomes" id="UP000242008">
    <property type="component" value="Unassembled WGS sequence"/>
</dbReference>
<evidence type="ECO:0000256" key="1">
    <source>
        <dbReference type="SAM" id="Phobius"/>
    </source>
</evidence>
<keyword evidence="5" id="KW-1185">Reference proteome</keyword>
<reference evidence="3" key="2">
    <citation type="submission" date="2018-03" db="EMBL/GenBank/DDBJ databases">
        <authorList>
            <person name="Naushad S."/>
        </authorList>
    </citation>
    <scope>NUCLEOTIDE SEQUENCE</scope>
    <source>
        <strain evidence="3">SNUC 105</strain>
        <strain evidence="4">SNUC 1363</strain>
    </source>
</reference>
<dbReference type="EMBL" id="PZCM01000007">
    <property type="protein sequence ID" value="PTG27120.1"/>
    <property type="molecule type" value="Genomic_DNA"/>
</dbReference>
<organism evidence="3 6">
    <name type="scientific">Staphylococcus chromogenes</name>
    <name type="common">Staphylococcus hyicus subsp. chromogenes</name>
    <dbReference type="NCBI Taxonomy" id="46126"/>
    <lineage>
        <taxon>Bacteria</taxon>
        <taxon>Bacillati</taxon>
        <taxon>Bacillota</taxon>
        <taxon>Bacilli</taxon>
        <taxon>Bacillales</taxon>
        <taxon>Staphylococcaceae</taxon>
        <taxon>Staphylococcus</taxon>
    </lineage>
</organism>
<keyword evidence="1" id="KW-1133">Transmembrane helix</keyword>
<reference evidence="2 7" key="3">
    <citation type="submission" date="2023-08" db="EMBL/GenBank/DDBJ databases">
        <title>Whole genome sequencing of Staphylococcus chromogenes NNSch 2386.</title>
        <authorList>
            <person name="Kropotov V.S."/>
            <person name="Boriskina E.V."/>
            <person name="Gordinskaya N.A."/>
            <person name="Shkurkina I.S."/>
            <person name="Kryazhev D.V."/>
            <person name="Alekseeva A.E."/>
            <person name="Makhova M.A."/>
        </authorList>
    </citation>
    <scope>NUCLEOTIDE SEQUENCE [LARGE SCALE GENOMIC DNA]</scope>
    <source>
        <strain evidence="2 7">NNSch 2386</strain>
    </source>
</reference>
<dbReference type="AlphaFoldDB" id="A0AAJ2N938"/>
<reference evidence="5 6" key="1">
    <citation type="journal article" date="2016" name="Front. Microbiol.">
        <title>Comprehensive Phylogenetic Analysis of Bovine Non-aureus Staphylococci Species Based on Whole-Genome Sequencing.</title>
        <authorList>
            <person name="Naushad S."/>
            <person name="Barkema H.W."/>
            <person name="Luby C."/>
            <person name="Condas L.A."/>
            <person name="Nobrega D.B."/>
            <person name="Carson D.A."/>
            <person name="De Buck J."/>
        </authorList>
    </citation>
    <scope>NUCLEOTIDE SEQUENCE [LARGE SCALE GENOMIC DNA]</scope>
    <source>
        <strain evidence="3 6">SNUC 105</strain>
        <strain evidence="4 5">SNUC 1363</strain>
    </source>
</reference>
<proteinExistence type="predicted"/>
<evidence type="ECO:0000313" key="4">
    <source>
        <dbReference type="EMBL" id="PTG70461.1"/>
    </source>
</evidence>
<evidence type="ECO:0000313" key="6">
    <source>
        <dbReference type="Proteomes" id="UP000242144"/>
    </source>
</evidence>
<evidence type="ECO:0000313" key="7">
    <source>
        <dbReference type="Proteomes" id="UP001240157"/>
    </source>
</evidence>
<dbReference type="EMBL" id="PZAO01000006">
    <property type="protein sequence ID" value="PTG70461.1"/>
    <property type="molecule type" value="Genomic_DNA"/>
</dbReference>
<feature type="transmembrane region" description="Helical" evidence="1">
    <location>
        <begin position="130"/>
        <end position="153"/>
    </location>
</feature>
<evidence type="ECO:0000313" key="2">
    <source>
        <dbReference type="EMBL" id="MDQ7175977.1"/>
    </source>
</evidence>
<dbReference type="EMBL" id="JAVGJF010000053">
    <property type="protein sequence ID" value="MDQ7175977.1"/>
    <property type="molecule type" value="Genomic_DNA"/>
</dbReference>
<dbReference type="InterPro" id="IPR021683">
    <property type="entry name" value="DUF3267"/>
</dbReference>
<keyword evidence="1" id="KW-0812">Transmembrane</keyword>
<dbReference type="Pfam" id="PF11667">
    <property type="entry name" value="DUF3267"/>
    <property type="match status" value="1"/>
</dbReference>
<feature type="transmembrane region" description="Helical" evidence="1">
    <location>
        <begin position="102"/>
        <end position="124"/>
    </location>
</feature>
<sequence length="176" mass="20186">MYTLDLFDNSKVLKRLLLSEFIVSLVFIVLSYKWSMALTVLNEKNIFANVIVGLCGLCILIIIHECLRAILFKLLYKSSKPKIQFKSGILIQYLPNIQMSRMTFTTIMLLPIIVINMLLFISFINMTNTYIIFVFAFHMGYSTLALYLSFLAVSNKNVQTIEMTDIGLTLRSDTSK</sequence>
<feature type="transmembrane region" description="Helical" evidence="1">
    <location>
        <begin position="46"/>
        <end position="76"/>
    </location>
</feature>
<name>A0AAJ2N938_STACR</name>
<feature type="transmembrane region" description="Helical" evidence="1">
    <location>
        <begin position="12"/>
        <end position="34"/>
    </location>
</feature>
<protein>
    <submittedName>
        <fullName evidence="3">DUF3267 domain-containing protein</fullName>
    </submittedName>
</protein>